<protein>
    <submittedName>
        <fullName evidence="2">Uncharacterized protein</fullName>
    </submittedName>
</protein>
<evidence type="ECO:0000313" key="3">
    <source>
        <dbReference type="Proteomes" id="UP000053989"/>
    </source>
</evidence>
<evidence type="ECO:0000313" key="2">
    <source>
        <dbReference type="EMBL" id="KIM54977.1"/>
    </source>
</evidence>
<evidence type="ECO:0000256" key="1">
    <source>
        <dbReference type="SAM" id="MobiDB-lite"/>
    </source>
</evidence>
<gene>
    <name evidence="2" type="ORF">SCLCIDRAFT_1221485</name>
</gene>
<dbReference type="HOGENOM" id="CLU_3015503_0_0_1"/>
<organism evidence="2 3">
    <name type="scientific">Scleroderma citrinum Foug A</name>
    <dbReference type="NCBI Taxonomy" id="1036808"/>
    <lineage>
        <taxon>Eukaryota</taxon>
        <taxon>Fungi</taxon>
        <taxon>Dikarya</taxon>
        <taxon>Basidiomycota</taxon>
        <taxon>Agaricomycotina</taxon>
        <taxon>Agaricomycetes</taxon>
        <taxon>Agaricomycetidae</taxon>
        <taxon>Boletales</taxon>
        <taxon>Sclerodermatineae</taxon>
        <taxon>Sclerodermataceae</taxon>
        <taxon>Scleroderma</taxon>
    </lineage>
</organism>
<reference evidence="3" key="2">
    <citation type="submission" date="2015-01" db="EMBL/GenBank/DDBJ databases">
        <title>Evolutionary Origins and Diversification of the Mycorrhizal Mutualists.</title>
        <authorList>
            <consortium name="DOE Joint Genome Institute"/>
            <consortium name="Mycorrhizal Genomics Consortium"/>
            <person name="Kohler A."/>
            <person name="Kuo A."/>
            <person name="Nagy L.G."/>
            <person name="Floudas D."/>
            <person name="Copeland A."/>
            <person name="Barry K.W."/>
            <person name="Cichocki N."/>
            <person name="Veneault-Fourrey C."/>
            <person name="LaButti K."/>
            <person name="Lindquist E.A."/>
            <person name="Lipzen A."/>
            <person name="Lundell T."/>
            <person name="Morin E."/>
            <person name="Murat C."/>
            <person name="Riley R."/>
            <person name="Ohm R."/>
            <person name="Sun H."/>
            <person name="Tunlid A."/>
            <person name="Henrissat B."/>
            <person name="Grigoriev I.V."/>
            <person name="Hibbett D.S."/>
            <person name="Martin F."/>
        </authorList>
    </citation>
    <scope>NUCLEOTIDE SEQUENCE [LARGE SCALE GENOMIC DNA]</scope>
    <source>
        <strain evidence="3">Foug A</strain>
    </source>
</reference>
<accession>A0A0C2ZQU2</accession>
<dbReference type="EMBL" id="KN822143">
    <property type="protein sequence ID" value="KIM54977.1"/>
    <property type="molecule type" value="Genomic_DNA"/>
</dbReference>
<sequence length="56" mass="6044">MEPTSAEARDGKGLKERPTHRWEDHLTLPGNDSGEDRSGGRYLAASLSTSMSTLGI</sequence>
<keyword evidence="3" id="KW-1185">Reference proteome</keyword>
<reference evidence="2 3" key="1">
    <citation type="submission" date="2014-04" db="EMBL/GenBank/DDBJ databases">
        <authorList>
            <consortium name="DOE Joint Genome Institute"/>
            <person name="Kuo A."/>
            <person name="Kohler A."/>
            <person name="Nagy L.G."/>
            <person name="Floudas D."/>
            <person name="Copeland A."/>
            <person name="Barry K.W."/>
            <person name="Cichocki N."/>
            <person name="Veneault-Fourrey C."/>
            <person name="LaButti K."/>
            <person name="Lindquist E.A."/>
            <person name="Lipzen A."/>
            <person name="Lundell T."/>
            <person name="Morin E."/>
            <person name="Murat C."/>
            <person name="Sun H."/>
            <person name="Tunlid A."/>
            <person name="Henrissat B."/>
            <person name="Grigoriev I.V."/>
            <person name="Hibbett D.S."/>
            <person name="Martin F."/>
            <person name="Nordberg H.P."/>
            <person name="Cantor M.N."/>
            <person name="Hua S.X."/>
        </authorList>
    </citation>
    <scope>NUCLEOTIDE SEQUENCE [LARGE SCALE GENOMIC DNA]</scope>
    <source>
        <strain evidence="2 3">Foug A</strain>
    </source>
</reference>
<dbReference type="InParanoid" id="A0A0C2ZQU2"/>
<feature type="compositionally biased region" description="Low complexity" evidence="1">
    <location>
        <begin position="43"/>
        <end position="56"/>
    </location>
</feature>
<proteinExistence type="predicted"/>
<name>A0A0C2ZQU2_9AGAM</name>
<feature type="compositionally biased region" description="Basic and acidic residues" evidence="1">
    <location>
        <begin position="7"/>
        <end position="26"/>
    </location>
</feature>
<feature type="region of interest" description="Disordered" evidence="1">
    <location>
        <begin position="1"/>
        <end position="56"/>
    </location>
</feature>
<dbReference type="AlphaFoldDB" id="A0A0C2ZQU2"/>
<dbReference type="Proteomes" id="UP000053989">
    <property type="component" value="Unassembled WGS sequence"/>
</dbReference>